<dbReference type="EMBL" id="ML208389">
    <property type="protein sequence ID" value="TFK66960.1"/>
    <property type="molecule type" value="Genomic_DNA"/>
</dbReference>
<organism evidence="1 2">
    <name type="scientific">Pluteus cervinus</name>
    <dbReference type="NCBI Taxonomy" id="181527"/>
    <lineage>
        <taxon>Eukaryota</taxon>
        <taxon>Fungi</taxon>
        <taxon>Dikarya</taxon>
        <taxon>Basidiomycota</taxon>
        <taxon>Agaricomycotina</taxon>
        <taxon>Agaricomycetes</taxon>
        <taxon>Agaricomycetidae</taxon>
        <taxon>Agaricales</taxon>
        <taxon>Pluteineae</taxon>
        <taxon>Pluteaceae</taxon>
        <taxon>Pluteus</taxon>
    </lineage>
</organism>
<feature type="non-terminal residue" evidence="1">
    <location>
        <position position="1"/>
    </location>
</feature>
<evidence type="ECO:0000313" key="2">
    <source>
        <dbReference type="Proteomes" id="UP000308600"/>
    </source>
</evidence>
<proteinExistence type="predicted"/>
<gene>
    <name evidence="1" type="ORF">BDN72DRAFT_771355</name>
</gene>
<reference evidence="1 2" key="1">
    <citation type="journal article" date="2019" name="Nat. Ecol. Evol.">
        <title>Megaphylogeny resolves global patterns of mushroom evolution.</title>
        <authorList>
            <person name="Varga T."/>
            <person name="Krizsan K."/>
            <person name="Foldi C."/>
            <person name="Dima B."/>
            <person name="Sanchez-Garcia M."/>
            <person name="Sanchez-Ramirez S."/>
            <person name="Szollosi G.J."/>
            <person name="Szarkandi J.G."/>
            <person name="Papp V."/>
            <person name="Albert L."/>
            <person name="Andreopoulos W."/>
            <person name="Angelini C."/>
            <person name="Antonin V."/>
            <person name="Barry K.W."/>
            <person name="Bougher N.L."/>
            <person name="Buchanan P."/>
            <person name="Buyck B."/>
            <person name="Bense V."/>
            <person name="Catcheside P."/>
            <person name="Chovatia M."/>
            <person name="Cooper J."/>
            <person name="Damon W."/>
            <person name="Desjardin D."/>
            <person name="Finy P."/>
            <person name="Geml J."/>
            <person name="Haridas S."/>
            <person name="Hughes K."/>
            <person name="Justo A."/>
            <person name="Karasinski D."/>
            <person name="Kautmanova I."/>
            <person name="Kiss B."/>
            <person name="Kocsube S."/>
            <person name="Kotiranta H."/>
            <person name="LaButti K.M."/>
            <person name="Lechner B.E."/>
            <person name="Liimatainen K."/>
            <person name="Lipzen A."/>
            <person name="Lukacs Z."/>
            <person name="Mihaltcheva S."/>
            <person name="Morgado L.N."/>
            <person name="Niskanen T."/>
            <person name="Noordeloos M.E."/>
            <person name="Ohm R.A."/>
            <person name="Ortiz-Santana B."/>
            <person name="Ovrebo C."/>
            <person name="Racz N."/>
            <person name="Riley R."/>
            <person name="Savchenko A."/>
            <person name="Shiryaev A."/>
            <person name="Soop K."/>
            <person name="Spirin V."/>
            <person name="Szebenyi C."/>
            <person name="Tomsovsky M."/>
            <person name="Tulloss R.E."/>
            <person name="Uehling J."/>
            <person name="Grigoriev I.V."/>
            <person name="Vagvolgyi C."/>
            <person name="Papp T."/>
            <person name="Martin F.M."/>
            <person name="Miettinen O."/>
            <person name="Hibbett D.S."/>
            <person name="Nagy L.G."/>
        </authorList>
    </citation>
    <scope>NUCLEOTIDE SEQUENCE [LARGE SCALE GENOMIC DNA]</scope>
    <source>
        <strain evidence="1 2">NL-1719</strain>
    </source>
</reference>
<evidence type="ECO:0000313" key="1">
    <source>
        <dbReference type="EMBL" id="TFK66960.1"/>
    </source>
</evidence>
<accession>A0ACD3AMN4</accession>
<sequence length="352" mass="36567">TDFPTIFATIHQVKQKTGAEDSAPPSSIVPDTIITAIDGTLTSAGTSGSALLAALHSGFDPKIDTGSSLTLKKTKNNKSDKRRDIDGFSYEEVFSGSGVARSDRDGSIQGTAYLTYTVVPNSTYNVDACLNFCDSVNGCVFANLYYEINNDLPNSNLKCAVYADVHSAAEKTNVGGQQLLPLPAGTTFIQNSSGFSSTSLVDPAAPDGYEPVFGPSDGANNAPGYMGFALLDKYDVQACANLCSTRGPDPIGGGCKYFNIWRALVDGLPTTYTCSMYFDVADPSTANNFGQGSLEVTFSRGYQKASPPATATATATSALSTGSVLPLPSPPVSAVESASASVEASAEPSILV</sequence>
<keyword evidence="2" id="KW-1185">Reference proteome</keyword>
<dbReference type="Proteomes" id="UP000308600">
    <property type="component" value="Unassembled WGS sequence"/>
</dbReference>
<name>A0ACD3AMN4_9AGAR</name>
<protein>
    <submittedName>
        <fullName evidence="1">Uncharacterized protein</fullName>
    </submittedName>
</protein>